<accession>A0A3A9ZPJ7</accession>
<sequence>MSLSPSSSVQEARKVIAQQLRAARLDAGLTG</sequence>
<dbReference type="Proteomes" id="UP000270343">
    <property type="component" value="Unassembled WGS sequence"/>
</dbReference>
<proteinExistence type="predicted"/>
<reference evidence="1 2" key="1">
    <citation type="journal article" date="2015" name="Antonie Van Leeuwenhoek">
        <title>Streptomyces klenkii sp. nov., isolated from deep marine sediment.</title>
        <authorList>
            <person name="Veyisoglu A."/>
            <person name="Sahin N."/>
        </authorList>
    </citation>
    <scope>NUCLEOTIDE SEQUENCE [LARGE SCALE GENOMIC DNA]</scope>
    <source>
        <strain evidence="1 2">KCTC 29202</strain>
    </source>
</reference>
<keyword evidence="2" id="KW-1185">Reference proteome</keyword>
<dbReference type="EMBL" id="RBAM01000210">
    <property type="protein sequence ID" value="RKN50091.1"/>
    <property type="molecule type" value="Genomic_DNA"/>
</dbReference>
<evidence type="ECO:0000313" key="1">
    <source>
        <dbReference type="EMBL" id="RKN50091.1"/>
    </source>
</evidence>
<organism evidence="1 2">
    <name type="scientific">Streptomyces klenkii</name>
    <dbReference type="NCBI Taxonomy" id="1420899"/>
    <lineage>
        <taxon>Bacteria</taxon>
        <taxon>Bacillati</taxon>
        <taxon>Actinomycetota</taxon>
        <taxon>Actinomycetes</taxon>
        <taxon>Kitasatosporales</taxon>
        <taxon>Streptomycetaceae</taxon>
        <taxon>Streptomyces</taxon>
    </lineage>
</organism>
<evidence type="ECO:0000313" key="2">
    <source>
        <dbReference type="Proteomes" id="UP000270343"/>
    </source>
</evidence>
<feature type="non-terminal residue" evidence="1">
    <location>
        <position position="31"/>
    </location>
</feature>
<protein>
    <submittedName>
        <fullName evidence="1">Transcriptional regulator</fullName>
    </submittedName>
</protein>
<name>A0A3A9ZPJ7_9ACTN</name>
<gene>
    <name evidence="1" type="ORF">D7231_35830</name>
</gene>
<dbReference type="AlphaFoldDB" id="A0A3A9ZPJ7"/>
<comment type="caution">
    <text evidence="1">The sequence shown here is derived from an EMBL/GenBank/DDBJ whole genome shotgun (WGS) entry which is preliminary data.</text>
</comment>